<protein>
    <submittedName>
        <fullName evidence="1">Uncharacterized protein</fullName>
    </submittedName>
</protein>
<sequence length="117" mass="13039">MFIMNVRRTVATTVLFVLIFTLSSPLLSVAAASFSKGTDPCNKCCSTESNRAEKESIPISSEQCSLPCCPVLFCIPVFAPQPNTYPIILDKVNIINLVEHFNIETLLHYVFKPPKKF</sequence>
<proteinExistence type="predicted"/>
<dbReference type="EMBL" id="JAGSND010000020">
    <property type="protein sequence ID" value="MBR0600057.1"/>
    <property type="molecule type" value="Genomic_DNA"/>
</dbReference>
<dbReference type="AlphaFoldDB" id="A0A8J7W375"/>
<keyword evidence="2" id="KW-1185">Reference proteome</keyword>
<organism evidence="1 2">
    <name type="scientific">Sinanaerobacter chloroacetimidivorans</name>
    <dbReference type="NCBI Taxonomy" id="2818044"/>
    <lineage>
        <taxon>Bacteria</taxon>
        <taxon>Bacillati</taxon>
        <taxon>Bacillota</taxon>
        <taxon>Clostridia</taxon>
        <taxon>Peptostreptococcales</taxon>
        <taxon>Anaerovoracaceae</taxon>
        <taxon>Sinanaerobacter</taxon>
    </lineage>
</organism>
<name>A0A8J7W375_9FIRM</name>
<reference evidence="1" key="2">
    <citation type="submission" date="2021-04" db="EMBL/GenBank/DDBJ databases">
        <authorList>
            <person name="Liu J."/>
        </authorList>
    </citation>
    <scope>NUCLEOTIDE SEQUENCE</scope>
    <source>
        <strain evidence="1">BAD-6</strain>
    </source>
</reference>
<reference evidence="1" key="1">
    <citation type="submission" date="2021-04" db="EMBL/GenBank/DDBJ databases">
        <title>Sinoanaerobacter chloroacetimidivorans sp. nov., an obligate anaerobic bacterium isolated from anaerobic sludge.</title>
        <authorList>
            <person name="Bao Y."/>
        </authorList>
    </citation>
    <scope>NUCLEOTIDE SEQUENCE</scope>
    <source>
        <strain evidence="1">BAD-6</strain>
    </source>
</reference>
<dbReference type="Proteomes" id="UP000675664">
    <property type="component" value="Unassembled WGS sequence"/>
</dbReference>
<comment type="caution">
    <text evidence="1">The sequence shown here is derived from an EMBL/GenBank/DDBJ whole genome shotgun (WGS) entry which is preliminary data.</text>
</comment>
<evidence type="ECO:0000313" key="1">
    <source>
        <dbReference type="EMBL" id="MBR0600057.1"/>
    </source>
</evidence>
<accession>A0A8J7W375</accession>
<gene>
    <name evidence="1" type="ORF">KCX82_19410</name>
</gene>
<evidence type="ECO:0000313" key="2">
    <source>
        <dbReference type="Proteomes" id="UP000675664"/>
    </source>
</evidence>